<evidence type="ECO:0000313" key="2">
    <source>
        <dbReference type="Proteomes" id="UP000886595"/>
    </source>
</evidence>
<name>A0A8X8BC82_BRACI</name>
<keyword evidence="2" id="KW-1185">Reference proteome</keyword>
<accession>A0A8X8BC82</accession>
<sequence length="59" mass="6698">MIIEELRSKFESDKQELAKEQVEKLSANDSLGKEKEARLAVEKAQVRLTEELGKPQGKL</sequence>
<evidence type="ECO:0000313" key="1">
    <source>
        <dbReference type="EMBL" id="KAG2333129.1"/>
    </source>
</evidence>
<reference evidence="1 2" key="1">
    <citation type="submission" date="2020-02" db="EMBL/GenBank/DDBJ databases">
        <authorList>
            <person name="Ma Q."/>
            <person name="Huang Y."/>
            <person name="Song X."/>
            <person name="Pei D."/>
        </authorList>
    </citation>
    <scope>NUCLEOTIDE SEQUENCE [LARGE SCALE GENOMIC DNA]</scope>
    <source>
        <strain evidence="1">Sxm20200214</strain>
        <tissue evidence="1">Leaf</tissue>
    </source>
</reference>
<proteinExistence type="predicted"/>
<protein>
    <submittedName>
        <fullName evidence="1">Uncharacterized protein</fullName>
    </submittedName>
</protein>
<comment type="caution">
    <text evidence="1">The sequence shown here is derived from an EMBL/GenBank/DDBJ whole genome shotgun (WGS) entry which is preliminary data.</text>
</comment>
<organism evidence="1 2">
    <name type="scientific">Brassica carinata</name>
    <name type="common">Ethiopian mustard</name>
    <name type="synonym">Abyssinian cabbage</name>
    <dbReference type="NCBI Taxonomy" id="52824"/>
    <lineage>
        <taxon>Eukaryota</taxon>
        <taxon>Viridiplantae</taxon>
        <taxon>Streptophyta</taxon>
        <taxon>Embryophyta</taxon>
        <taxon>Tracheophyta</taxon>
        <taxon>Spermatophyta</taxon>
        <taxon>Magnoliopsida</taxon>
        <taxon>eudicotyledons</taxon>
        <taxon>Gunneridae</taxon>
        <taxon>Pentapetalae</taxon>
        <taxon>rosids</taxon>
        <taxon>malvids</taxon>
        <taxon>Brassicales</taxon>
        <taxon>Brassicaceae</taxon>
        <taxon>Brassiceae</taxon>
        <taxon>Brassica</taxon>
    </lineage>
</organism>
<dbReference type="OrthoDB" id="10485021at2759"/>
<dbReference type="Proteomes" id="UP000886595">
    <property type="component" value="Unassembled WGS sequence"/>
</dbReference>
<gene>
    <name evidence="1" type="ORF">Bca52824_004309</name>
</gene>
<dbReference type="EMBL" id="JAAMPC010000001">
    <property type="protein sequence ID" value="KAG2333129.1"/>
    <property type="molecule type" value="Genomic_DNA"/>
</dbReference>
<dbReference type="AlphaFoldDB" id="A0A8X8BC82"/>